<dbReference type="PANTHER" id="PTHR32063:SF13">
    <property type="entry name" value="MULTIDRUG EFFLUX PUMP SUBUNIT ACRB-RELATED"/>
    <property type="match status" value="1"/>
</dbReference>
<reference evidence="10 11" key="1">
    <citation type="submission" date="2019-06" db="EMBL/GenBank/DDBJ databases">
        <authorList>
            <person name="Li M."/>
        </authorList>
    </citation>
    <scope>NUCLEOTIDE SEQUENCE [LARGE SCALE GENOMIC DNA]</scope>
    <source>
        <strain evidence="10 11">BGMRC2036</strain>
    </source>
</reference>
<evidence type="ECO:0000256" key="4">
    <source>
        <dbReference type="ARBA" id="ARBA00022475"/>
    </source>
</evidence>
<evidence type="ECO:0000256" key="6">
    <source>
        <dbReference type="ARBA" id="ARBA00022692"/>
    </source>
</evidence>
<keyword evidence="3 9" id="KW-0813">Transport</keyword>
<feature type="transmembrane region" description="Helical" evidence="9">
    <location>
        <begin position="12"/>
        <end position="32"/>
    </location>
</feature>
<evidence type="ECO:0000256" key="1">
    <source>
        <dbReference type="ARBA" id="ARBA00004429"/>
    </source>
</evidence>
<evidence type="ECO:0000313" key="10">
    <source>
        <dbReference type="EMBL" id="TPW27533.1"/>
    </source>
</evidence>
<comment type="similarity">
    <text evidence="2 9">Belongs to the resistance-nodulation-cell division (RND) (TC 2.A.6) family.</text>
</comment>
<evidence type="ECO:0000256" key="3">
    <source>
        <dbReference type="ARBA" id="ARBA00022448"/>
    </source>
</evidence>
<name>A0A506TZM7_9HYPH</name>
<dbReference type="FunFam" id="3.30.70.1430:FF:000001">
    <property type="entry name" value="Efflux pump membrane transporter"/>
    <property type="match status" value="1"/>
</dbReference>
<dbReference type="EMBL" id="VHLG01000017">
    <property type="protein sequence ID" value="TPW27533.1"/>
    <property type="molecule type" value="Genomic_DNA"/>
</dbReference>
<dbReference type="GO" id="GO:0015562">
    <property type="term" value="F:efflux transmembrane transporter activity"/>
    <property type="evidence" value="ECO:0007669"/>
    <property type="project" value="InterPro"/>
</dbReference>
<feature type="transmembrane region" description="Helical" evidence="9">
    <location>
        <begin position="433"/>
        <end position="457"/>
    </location>
</feature>
<dbReference type="Gene3D" id="3.30.70.1440">
    <property type="entry name" value="Multidrug efflux transporter AcrB pore domain"/>
    <property type="match status" value="1"/>
</dbReference>
<feature type="transmembrane region" description="Helical" evidence="9">
    <location>
        <begin position="339"/>
        <end position="358"/>
    </location>
</feature>
<keyword evidence="7 9" id="KW-1133">Transmembrane helix</keyword>
<evidence type="ECO:0000256" key="8">
    <source>
        <dbReference type="ARBA" id="ARBA00023136"/>
    </source>
</evidence>
<feature type="transmembrane region" description="Helical" evidence="9">
    <location>
        <begin position="392"/>
        <end position="412"/>
    </location>
</feature>
<dbReference type="SUPFAM" id="SSF82693">
    <property type="entry name" value="Multidrug efflux transporter AcrB pore domain, PN1, PN2, PC1 and PC2 subdomains"/>
    <property type="match status" value="4"/>
</dbReference>
<dbReference type="InterPro" id="IPR027463">
    <property type="entry name" value="AcrB_DN_DC_subdom"/>
</dbReference>
<dbReference type="Pfam" id="PF00873">
    <property type="entry name" value="ACR_tran"/>
    <property type="match status" value="1"/>
</dbReference>
<dbReference type="FunFam" id="1.20.1640.10:FF:000001">
    <property type="entry name" value="Efflux pump membrane transporter"/>
    <property type="match status" value="1"/>
</dbReference>
<evidence type="ECO:0000256" key="9">
    <source>
        <dbReference type="RuleBase" id="RU364070"/>
    </source>
</evidence>
<feature type="transmembrane region" description="Helical" evidence="9">
    <location>
        <begin position="365"/>
        <end position="386"/>
    </location>
</feature>
<dbReference type="NCBIfam" id="TIGR00915">
    <property type="entry name" value="2A0602"/>
    <property type="match status" value="1"/>
</dbReference>
<evidence type="ECO:0000256" key="2">
    <source>
        <dbReference type="ARBA" id="ARBA00010942"/>
    </source>
</evidence>
<organism evidence="10 11">
    <name type="scientific">Martelella alba</name>
    <dbReference type="NCBI Taxonomy" id="2590451"/>
    <lineage>
        <taxon>Bacteria</taxon>
        <taxon>Pseudomonadati</taxon>
        <taxon>Pseudomonadota</taxon>
        <taxon>Alphaproteobacteria</taxon>
        <taxon>Hyphomicrobiales</taxon>
        <taxon>Aurantimonadaceae</taxon>
        <taxon>Martelella</taxon>
    </lineage>
</organism>
<gene>
    <name evidence="10" type="ORF">FJU08_20165</name>
</gene>
<protein>
    <recommendedName>
        <fullName evidence="9">Efflux pump membrane transporter</fullName>
    </recommendedName>
</protein>
<dbReference type="AlphaFoldDB" id="A0A506TZM7"/>
<sequence>MANFFIHRPIFAWVVAILIMIGGGLGVLTLPISQYPEIAPTTISISSTYPGASAETVESTVTNVIEDGLSGFDDMLYMTSTSSNGSSQIQVIFGPAIDPEIAQVEVQNKLQLVESQLPDTVRQLGLTVNHSSSSILMVVALTSSNGDYSAADLGNIIDSTIQDSVMRLDGVGSVQAFFTPYAMRIWLDPYKLNQYNLTVADVTSAIEAQNAQVAVGDLGDNPSTKGQQLNLTVVSSTQLTTVREFENIVVKVTENGATVTMGDLGHVELGQENYDIQGYYNGKVAGGFAVELASGANAVDTSRNVVNFMNSIKPTLPEGVDIIYPYDTTPFVELSIEQVVETLFEAIVLVFLVLLVFLQNLRATIIPTIVVPVVLLGTFGVLAIAGYSINTLTMFAMVLAIGLLVDDAIVVTENVERIMHEEGLPPREATIRSMAEISGALVGIVLVLSAVFIPMAFIGGSTGIIYRQFSVTIVSAMVLSVLMALIFTPALCATILKPVDPTKKDRGLSGIFNRNFERLTTGYTGTVKRLLGLMIPVFLVFALVVAGVVYYFGKLPSAFLPDEDQGYLFSIVQLPDGATTDRTNAVMQQIQNYFDTQEGANVDAVFSAVGFSFAGTGQNYGMNFIKLKDFDQRTAKSAGATEILQRANMYFYTHIRDAQVYVLLPPAIPGLGTSTGWTGYVVDSGNRGQDATFASTTNIISQMNQGGIASQTRTDTLANQTQMMLDIDTEKVGAYGVNLSSVTSMLSTIYAGTYINNFTINGKIKKVYVQGDAPYRMQPDDINKWYASNSDGDMVPFSEFTKISWVSGAPTIAHYNGNNAVDITGGTQPGYSTGEAMNQLESLVKQLTGGFTVAWTDMSYQEVVSGNEASYLYAISVVFVFLCLAALYESWSIPFAVILAVPVGIFGAVLGAHFTGQNNDIYFKVGLLTTMGLAAKNAILIVEFARELMDQGMSAVDSALRAARMRLRPILMTSLAFMLGVAPLAVAKGAGAASQNAIGITVFFGMLAATALGVFFIPSFFVAVCRIMRIERKKEAKSEDQQAI</sequence>
<feature type="transmembrane region" description="Helical" evidence="9">
    <location>
        <begin position="998"/>
        <end position="1024"/>
    </location>
</feature>
<comment type="caution">
    <text evidence="9">Lacks conserved residue(s) required for the propagation of feature annotation.</text>
</comment>
<accession>A0A506TZM7</accession>
<evidence type="ECO:0000256" key="7">
    <source>
        <dbReference type="ARBA" id="ARBA00022989"/>
    </source>
</evidence>
<dbReference type="PANTHER" id="PTHR32063">
    <property type="match status" value="1"/>
</dbReference>
<evidence type="ECO:0000256" key="5">
    <source>
        <dbReference type="ARBA" id="ARBA00022519"/>
    </source>
</evidence>
<keyword evidence="4" id="KW-1003">Cell membrane</keyword>
<feature type="transmembrane region" description="Helical" evidence="9">
    <location>
        <begin position="530"/>
        <end position="552"/>
    </location>
</feature>
<keyword evidence="11" id="KW-1185">Reference proteome</keyword>
<dbReference type="NCBIfam" id="NF000282">
    <property type="entry name" value="RND_permease_1"/>
    <property type="match status" value="1"/>
</dbReference>
<dbReference type="RefSeq" id="WP_141150856.1">
    <property type="nucleotide sequence ID" value="NZ_VHLG01000017.1"/>
</dbReference>
<evidence type="ECO:0000313" key="11">
    <source>
        <dbReference type="Proteomes" id="UP000318801"/>
    </source>
</evidence>
<dbReference type="Gene3D" id="3.30.70.1430">
    <property type="entry name" value="Multidrug efflux transporter AcrB pore domain"/>
    <property type="match status" value="2"/>
</dbReference>
<dbReference type="GO" id="GO:0005886">
    <property type="term" value="C:plasma membrane"/>
    <property type="evidence" value="ECO:0007669"/>
    <property type="project" value="UniProtKB-SubCell"/>
</dbReference>
<dbReference type="Proteomes" id="UP000318801">
    <property type="component" value="Unassembled WGS sequence"/>
</dbReference>
<dbReference type="PRINTS" id="PR00702">
    <property type="entry name" value="ACRIFLAVINRP"/>
</dbReference>
<dbReference type="GO" id="GO:0042910">
    <property type="term" value="F:xenobiotic transmembrane transporter activity"/>
    <property type="evidence" value="ECO:0007669"/>
    <property type="project" value="TreeGrafter"/>
</dbReference>
<feature type="transmembrane region" description="Helical" evidence="9">
    <location>
        <begin position="469"/>
        <end position="496"/>
    </location>
</feature>
<dbReference type="InterPro" id="IPR004764">
    <property type="entry name" value="MdtF-like"/>
</dbReference>
<keyword evidence="8 9" id="KW-0472">Membrane</keyword>
<feature type="transmembrane region" description="Helical" evidence="9">
    <location>
        <begin position="871"/>
        <end position="888"/>
    </location>
</feature>
<dbReference type="Gene3D" id="3.30.70.1320">
    <property type="entry name" value="Multidrug efflux transporter AcrB pore domain like"/>
    <property type="match status" value="1"/>
</dbReference>
<keyword evidence="5 9" id="KW-0997">Cell inner membrane</keyword>
<dbReference type="InterPro" id="IPR001036">
    <property type="entry name" value="Acrflvin-R"/>
</dbReference>
<dbReference type="GO" id="GO:0009636">
    <property type="term" value="P:response to toxic substance"/>
    <property type="evidence" value="ECO:0007669"/>
    <property type="project" value="UniProtKB-ARBA"/>
</dbReference>
<proteinExistence type="inferred from homology"/>
<dbReference type="OrthoDB" id="9807350at2"/>
<dbReference type="SUPFAM" id="SSF82714">
    <property type="entry name" value="Multidrug efflux transporter AcrB TolC docking domain, DN and DC subdomains"/>
    <property type="match status" value="2"/>
</dbReference>
<dbReference type="Gene3D" id="3.30.2090.10">
    <property type="entry name" value="Multidrug efflux transporter AcrB TolC docking domain, DN and DC subdomains"/>
    <property type="match status" value="2"/>
</dbReference>
<feature type="transmembrane region" description="Helical" evidence="9">
    <location>
        <begin position="966"/>
        <end position="986"/>
    </location>
</feature>
<dbReference type="SUPFAM" id="SSF82866">
    <property type="entry name" value="Multidrug efflux transporter AcrB transmembrane domain"/>
    <property type="match status" value="2"/>
</dbReference>
<comment type="caution">
    <text evidence="10">The sequence shown here is derived from an EMBL/GenBank/DDBJ whole genome shotgun (WGS) entry which is preliminary data.</text>
</comment>
<keyword evidence="6 9" id="KW-0812">Transmembrane</keyword>
<comment type="subcellular location">
    <subcellularLocation>
        <location evidence="1 9">Cell inner membrane</location>
        <topology evidence="1 9">Multi-pass membrane protein</topology>
    </subcellularLocation>
</comment>
<dbReference type="Gene3D" id="1.20.1640.10">
    <property type="entry name" value="Multidrug efflux transporter AcrB transmembrane domain"/>
    <property type="match status" value="2"/>
</dbReference>
<feature type="transmembrane region" description="Helical" evidence="9">
    <location>
        <begin position="895"/>
        <end position="915"/>
    </location>
</feature>